<keyword evidence="3" id="KW-0378">Hydrolase</keyword>
<keyword evidence="4" id="KW-0695">RNA-directed DNA polymerase</keyword>
<evidence type="ECO:0000256" key="4">
    <source>
        <dbReference type="ARBA" id="ARBA00022918"/>
    </source>
</evidence>
<comment type="caution">
    <text evidence="7">The sequence shown here is derived from an EMBL/GenBank/DDBJ whole genome shotgun (WGS) entry which is preliminary data.</text>
</comment>
<dbReference type="PANTHER" id="PTHR37984">
    <property type="entry name" value="PROTEIN CBG26694"/>
    <property type="match status" value="1"/>
</dbReference>
<evidence type="ECO:0000256" key="1">
    <source>
        <dbReference type="ARBA" id="ARBA00022695"/>
    </source>
</evidence>
<dbReference type="InterPro" id="IPR041577">
    <property type="entry name" value="RT_RNaseH_2"/>
</dbReference>
<evidence type="ECO:0000256" key="3">
    <source>
        <dbReference type="ARBA" id="ARBA00022759"/>
    </source>
</evidence>
<evidence type="ECO:0000313" key="8">
    <source>
        <dbReference type="Proteomes" id="UP000499080"/>
    </source>
</evidence>
<feature type="domain" description="Reverse transcriptase/retrotransposon-derived protein RNase H-like" evidence="6">
    <location>
        <begin position="2"/>
        <end position="91"/>
    </location>
</feature>
<dbReference type="InterPro" id="IPR043502">
    <property type="entry name" value="DNA/RNA_pol_sf"/>
</dbReference>
<evidence type="ECO:0000313" key="7">
    <source>
        <dbReference type="EMBL" id="GBM54005.1"/>
    </source>
</evidence>
<evidence type="ECO:0000256" key="5">
    <source>
        <dbReference type="ARBA" id="ARBA00023268"/>
    </source>
</evidence>
<keyword evidence="8" id="KW-1185">Reference proteome</keyword>
<keyword evidence="2" id="KW-0540">Nuclease</keyword>
<dbReference type="InterPro" id="IPR050951">
    <property type="entry name" value="Retrovirus_Pol_polyprotein"/>
</dbReference>
<keyword evidence="1" id="KW-0808">Transferase</keyword>
<reference evidence="7 8" key="1">
    <citation type="journal article" date="2019" name="Sci. Rep.">
        <title>Orb-weaving spider Araneus ventricosus genome elucidates the spidroin gene catalogue.</title>
        <authorList>
            <person name="Kono N."/>
            <person name="Nakamura H."/>
            <person name="Ohtoshi R."/>
            <person name="Moran D.A.P."/>
            <person name="Shinohara A."/>
            <person name="Yoshida Y."/>
            <person name="Fujiwara M."/>
            <person name="Mori M."/>
            <person name="Tomita M."/>
            <person name="Arakawa K."/>
        </authorList>
    </citation>
    <scope>NUCLEOTIDE SEQUENCE [LARGE SCALE GENOMIC DNA]</scope>
</reference>
<evidence type="ECO:0000256" key="2">
    <source>
        <dbReference type="ARBA" id="ARBA00022722"/>
    </source>
</evidence>
<dbReference type="EMBL" id="BGPR01001440">
    <property type="protein sequence ID" value="GBM54005.1"/>
    <property type="molecule type" value="Genomic_DNA"/>
</dbReference>
<keyword evidence="5" id="KW-0511">Multifunctional enzyme</keyword>
<dbReference type="GO" id="GO:0004519">
    <property type="term" value="F:endonuclease activity"/>
    <property type="evidence" value="ECO:0007669"/>
    <property type="project" value="UniProtKB-KW"/>
</dbReference>
<organism evidence="7 8">
    <name type="scientific">Araneus ventricosus</name>
    <name type="common">Orbweaver spider</name>
    <name type="synonym">Epeira ventricosa</name>
    <dbReference type="NCBI Taxonomy" id="182803"/>
    <lineage>
        <taxon>Eukaryota</taxon>
        <taxon>Metazoa</taxon>
        <taxon>Ecdysozoa</taxon>
        <taxon>Arthropoda</taxon>
        <taxon>Chelicerata</taxon>
        <taxon>Arachnida</taxon>
        <taxon>Araneae</taxon>
        <taxon>Araneomorphae</taxon>
        <taxon>Entelegynae</taxon>
        <taxon>Araneoidea</taxon>
        <taxon>Araneidae</taxon>
        <taxon>Araneus</taxon>
    </lineage>
</organism>
<proteinExistence type="predicted"/>
<dbReference type="GO" id="GO:0003964">
    <property type="term" value="F:RNA-directed DNA polymerase activity"/>
    <property type="evidence" value="ECO:0007669"/>
    <property type="project" value="UniProtKB-KW"/>
</dbReference>
<dbReference type="Proteomes" id="UP000499080">
    <property type="component" value="Unassembled WGS sequence"/>
</dbReference>
<evidence type="ECO:0000259" key="6">
    <source>
        <dbReference type="Pfam" id="PF17919"/>
    </source>
</evidence>
<dbReference type="SUPFAM" id="SSF56672">
    <property type="entry name" value="DNA/RNA polymerases"/>
    <property type="match status" value="1"/>
</dbReference>
<protein>
    <recommendedName>
        <fullName evidence="6">Reverse transcriptase/retrotransposon-derived protein RNase H-like domain-containing protein</fullName>
    </recommendedName>
</protein>
<dbReference type="Pfam" id="PF17919">
    <property type="entry name" value="RT_RNaseH_2"/>
    <property type="match status" value="1"/>
</dbReference>
<dbReference type="AlphaFoldDB" id="A0A4Y2GMQ8"/>
<dbReference type="OrthoDB" id="7698356at2759"/>
<accession>A0A4Y2GMQ8</accession>
<name>A0A4Y2GMQ8_ARAVE</name>
<keyword evidence="1" id="KW-0548">Nucleotidyltransferase</keyword>
<dbReference type="PANTHER" id="PTHR37984:SF5">
    <property type="entry name" value="PROTEIN NYNRIN-LIKE"/>
    <property type="match status" value="1"/>
</dbReference>
<keyword evidence="3" id="KW-0255">Endonuclease</keyword>
<dbReference type="Gene3D" id="3.10.20.370">
    <property type="match status" value="1"/>
</dbReference>
<dbReference type="FunFam" id="3.10.20.370:FF:000001">
    <property type="entry name" value="Retrovirus-related Pol polyprotein from transposon 17.6-like protein"/>
    <property type="match status" value="1"/>
</dbReference>
<gene>
    <name evidence="7" type="ORF">AVEN_228758_1</name>
</gene>
<sequence length="105" mass="12117">MHNVKKDLANAILLSFPNPDSPLALFSDAPDYAVGSVLQQFEEDSWKPLAFFSKKLTNAQKVYSTYDRELLGIYLSIKQFKHILEERQFTIYTDQTFDVCFSAKE</sequence>